<feature type="compositionally biased region" description="Acidic residues" evidence="7">
    <location>
        <begin position="38"/>
        <end position="47"/>
    </location>
</feature>
<proteinExistence type="predicted"/>
<dbReference type="Pfam" id="PF25474">
    <property type="entry name" value="TPR_TmcB"/>
    <property type="match status" value="1"/>
</dbReference>
<gene>
    <name evidence="10" type="ORF">VOLCADRAFT_93925</name>
</gene>
<dbReference type="GO" id="GO:0016301">
    <property type="term" value="F:kinase activity"/>
    <property type="evidence" value="ECO:0007669"/>
    <property type="project" value="UniProtKB-KW"/>
</dbReference>
<dbReference type="InterPro" id="IPR035965">
    <property type="entry name" value="PAS-like_dom_sf"/>
</dbReference>
<dbReference type="EMBL" id="GL378355">
    <property type="protein sequence ID" value="EFJ45817.1"/>
    <property type="molecule type" value="Genomic_DNA"/>
</dbReference>
<evidence type="ECO:0000313" key="11">
    <source>
        <dbReference type="Proteomes" id="UP000001058"/>
    </source>
</evidence>
<evidence type="ECO:0000259" key="9">
    <source>
        <dbReference type="PROSITE" id="PS50112"/>
    </source>
</evidence>
<keyword evidence="2" id="KW-0716">Sensory transduction</keyword>
<dbReference type="OrthoDB" id="542352at2759"/>
<dbReference type="Gene3D" id="3.30.450.20">
    <property type="entry name" value="PAS domain"/>
    <property type="match status" value="1"/>
</dbReference>
<evidence type="ECO:0000256" key="4">
    <source>
        <dbReference type="ARBA" id="ARBA00022741"/>
    </source>
</evidence>
<keyword evidence="8" id="KW-1133">Transmembrane helix</keyword>
<feature type="region of interest" description="Disordered" evidence="7">
    <location>
        <begin position="1016"/>
        <end position="1089"/>
    </location>
</feature>
<feature type="compositionally biased region" description="Gly residues" evidence="7">
    <location>
        <begin position="1065"/>
        <end position="1083"/>
    </location>
</feature>
<evidence type="ECO:0000256" key="3">
    <source>
        <dbReference type="ARBA" id="ARBA00022679"/>
    </source>
</evidence>
<feature type="compositionally biased region" description="Low complexity" evidence="7">
    <location>
        <begin position="1302"/>
        <end position="1319"/>
    </location>
</feature>
<dbReference type="SUPFAM" id="SSF55785">
    <property type="entry name" value="PYP-like sensor domain (PAS domain)"/>
    <property type="match status" value="1"/>
</dbReference>
<dbReference type="Proteomes" id="UP000001058">
    <property type="component" value="Unassembled WGS sequence"/>
</dbReference>
<evidence type="ECO:0000256" key="6">
    <source>
        <dbReference type="ARBA" id="ARBA00022840"/>
    </source>
</evidence>
<evidence type="ECO:0000256" key="2">
    <source>
        <dbReference type="ARBA" id="ARBA00022606"/>
    </source>
</evidence>
<dbReference type="InterPro" id="IPR013767">
    <property type="entry name" value="PAS_fold"/>
</dbReference>
<feature type="region of interest" description="Disordered" evidence="7">
    <location>
        <begin position="1336"/>
        <end position="1359"/>
    </location>
</feature>
<evidence type="ECO:0000256" key="8">
    <source>
        <dbReference type="SAM" id="Phobius"/>
    </source>
</evidence>
<dbReference type="NCBIfam" id="TIGR00229">
    <property type="entry name" value="sensory_box"/>
    <property type="match status" value="1"/>
</dbReference>
<evidence type="ECO:0000256" key="5">
    <source>
        <dbReference type="ARBA" id="ARBA00022777"/>
    </source>
</evidence>
<evidence type="ECO:0000256" key="1">
    <source>
        <dbReference type="ARBA" id="ARBA00022543"/>
    </source>
</evidence>
<dbReference type="InterPro" id="IPR000014">
    <property type="entry name" value="PAS"/>
</dbReference>
<dbReference type="PANTHER" id="PTHR31600:SF2">
    <property type="entry name" value="GAMETE ENRICHED GENE 10 PROTEIN-RELATED"/>
    <property type="match status" value="1"/>
</dbReference>
<feature type="domain" description="PAS" evidence="9">
    <location>
        <begin position="587"/>
        <end position="657"/>
    </location>
</feature>
<dbReference type="FunFam" id="3.30.450.20:FF:000060">
    <property type="entry name" value="Sensor protein FixL"/>
    <property type="match status" value="1"/>
</dbReference>
<dbReference type="PROSITE" id="PS50112">
    <property type="entry name" value="PAS"/>
    <property type="match status" value="1"/>
</dbReference>
<dbReference type="RefSeq" id="XP_002953218.1">
    <property type="nucleotide sequence ID" value="XM_002953172.1"/>
</dbReference>
<evidence type="ECO:0000256" key="7">
    <source>
        <dbReference type="SAM" id="MobiDB-lite"/>
    </source>
</evidence>
<keyword evidence="5" id="KW-0418">Kinase</keyword>
<dbReference type="STRING" id="3068.D8U3F7"/>
<feature type="compositionally biased region" description="Low complexity" evidence="7">
    <location>
        <begin position="1"/>
        <end position="12"/>
    </location>
</feature>
<dbReference type="PANTHER" id="PTHR31600">
    <property type="entry name" value="TINY MACROCYSTS PROTEIN B-RELATED"/>
    <property type="match status" value="1"/>
</dbReference>
<reference evidence="10 11" key="1">
    <citation type="journal article" date="2010" name="Science">
        <title>Genomic analysis of organismal complexity in the multicellular green alga Volvox carteri.</title>
        <authorList>
            <person name="Prochnik S.E."/>
            <person name="Umen J."/>
            <person name="Nedelcu A.M."/>
            <person name="Hallmann A."/>
            <person name="Miller S.M."/>
            <person name="Nishii I."/>
            <person name="Ferris P."/>
            <person name="Kuo A."/>
            <person name="Mitros T."/>
            <person name="Fritz-Laylin L.K."/>
            <person name="Hellsten U."/>
            <person name="Chapman J."/>
            <person name="Simakov O."/>
            <person name="Rensing S.A."/>
            <person name="Terry A."/>
            <person name="Pangilinan J."/>
            <person name="Kapitonov V."/>
            <person name="Jurka J."/>
            <person name="Salamov A."/>
            <person name="Shapiro H."/>
            <person name="Schmutz J."/>
            <person name="Grimwood J."/>
            <person name="Lindquist E."/>
            <person name="Lucas S."/>
            <person name="Grigoriev I.V."/>
            <person name="Schmitt R."/>
            <person name="Kirk D."/>
            <person name="Rokhsar D.S."/>
        </authorList>
    </citation>
    <scope>NUCLEOTIDE SEQUENCE [LARGE SCALE GENOMIC DNA]</scope>
    <source>
        <strain evidence="11">f. Nagariensis / Eve</strain>
    </source>
</reference>
<dbReference type="InParanoid" id="D8U3F7"/>
<dbReference type="GO" id="GO:0006355">
    <property type="term" value="P:regulation of DNA-templated transcription"/>
    <property type="evidence" value="ECO:0007669"/>
    <property type="project" value="InterPro"/>
</dbReference>
<keyword evidence="3" id="KW-0808">Transferase</keyword>
<dbReference type="InterPro" id="IPR052994">
    <property type="entry name" value="Tiny_macrocysts_regulators"/>
</dbReference>
<organism evidence="11">
    <name type="scientific">Volvox carteri f. nagariensis</name>
    <dbReference type="NCBI Taxonomy" id="3068"/>
    <lineage>
        <taxon>Eukaryota</taxon>
        <taxon>Viridiplantae</taxon>
        <taxon>Chlorophyta</taxon>
        <taxon>core chlorophytes</taxon>
        <taxon>Chlorophyceae</taxon>
        <taxon>CS clade</taxon>
        <taxon>Chlamydomonadales</taxon>
        <taxon>Volvocaceae</taxon>
        <taxon>Volvox</taxon>
    </lineage>
</organism>
<evidence type="ECO:0000313" key="10">
    <source>
        <dbReference type="EMBL" id="EFJ45817.1"/>
    </source>
</evidence>
<dbReference type="InterPro" id="IPR057352">
    <property type="entry name" value="TPR_TmcB/C"/>
</dbReference>
<sequence>MTLSRAASLRSANSETSSAGDATERLRKRHGLGTNQDGDGEEEEDLLEQNKTLQEAVFSAMYCLSRSRTADSWRWATLKLVLEGLVPFLVVFNPHHWPLDTGNPVWQVVRAARTIGISTATATATATNPPALPAAAATPPSPCTKAQLPAPDTGPARNKNISLSNHTYVYCPPSEQGYRTYVNIFYALVCLIYSVVISIGVLTLAMRRQLLQKFTDALFNMAYVAVFDYIMFLFNCRFGSPGHPHNYWSDLVASCDLSPVATGITASPAAVTRLQVLVLKALFVVAADTLVAVGKPQAVVMLVLALGICWLNFRALPFLRLYVNDIWVAVWVAVSYLCTIHVVMDLRNDKEAGLMTRVVLYGTFPALVTGAVVTAVWSRWRLRPAAAYRGLDIVTARQRKLNKFSSPADVEVVARVMRHFDSEGVILEEAAQLGETIIKCGMAVFPGHVGLLILYANFLMEPGSALPDFQHHREQQAAQGRAVIRVHKASLAAQREVWQLMQHPAVKAAAMDAALRALDATAEAAHRVYRRVLERYPHNGKLLRCYGKFLEDVRHDPVSAARAYADAARNGGGDGLLSLDLKITGSDKPEFLASMDLHDDACIVINAEGKILMVNACVTDLLGYPRSELEGSNVSMIMPQPFSSRHTGYISRYVQGGEPHILDTVRDVVALHKDRYVFPLQLCVTKLSGVGTDAIFLGLLRPQPLDSRNMRAWVAPNGVILCTDPQFSSLTGLLGEEMVGRNFRTLCTDIAAVDAMLESCRTAPYEQLVAGEISFNLEMAHRYLPPMPVRITVKPGGTDSQRIFVMNAQRVCNADTGFGGGGSSESASAPFFSSSSSSSSCSEGLIVVDARGGLVFATWDVAAMLGYPMRSFLRLRLEQLLPEPFATLHVGKYLREAPATIPPVSCRAGRLVHLVNSNGAQVNKVDTNNDIALHADRRLVLTCSMDGSIVFVDQPSSALFGFSASACVGSNLADCIDVFSEWRTKAGAHQTELLLLSLLDKEAEMPGTSWRVKVHSPETAEDGELRNLPPSGNVDAKVPTRRPVGRSACLQTELVETVQDERNRGSGGGGGFNGGGGGGGGAQASGSHAGSFTEAVGAAVKSGAVVNSSGGGGTQKILARIILWRRDILTGTVELDEQLVVRKADISTGLIVGLPPSSLPKMPLSRSHKPSALKGSTTAVVSEPKAFIGPHPDGGTMRIILQGVSSLGSSSGRILVTLHPDTSYVGARANLYRALGLEAIIHNQQQQQSQQPGQQGRNPDERLPLQRPTPRAVLPRSDSVANPRVGPAAATSTTDPWGGGAAAPAVAGAAAPGAVAADAAKPSTLCDVAGLGAGGGVATQAGGGYSARDDSSGSQSPWS</sequence>
<keyword evidence="8" id="KW-0472">Membrane</keyword>
<keyword evidence="11" id="KW-1185">Reference proteome</keyword>
<feature type="transmembrane region" description="Helical" evidence="8">
    <location>
        <begin position="300"/>
        <end position="320"/>
    </location>
</feature>
<dbReference type="GO" id="GO:0005524">
    <property type="term" value="F:ATP binding"/>
    <property type="evidence" value="ECO:0007669"/>
    <property type="project" value="UniProtKB-KW"/>
</dbReference>
<keyword evidence="1" id="KW-0675">Receptor</keyword>
<feature type="region of interest" description="Disordered" evidence="7">
    <location>
        <begin position="1243"/>
        <end position="1319"/>
    </location>
</feature>
<accession>D8U3F7</accession>
<dbReference type="CDD" id="cd00130">
    <property type="entry name" value="PAS"/>
    <property type="match status" value="1"/>
</dbReference>
<dbReference type="KEGG" id="vcn:VOLCADRAFT_93925"/>
<dbReference type="SMART" id="SM00091">
    <property type="entry name" value="PAS"/>
    <property type="match status" value="3"/>
</dbReference>
<dbReference type="GeneID" id="9622225"/>
<keyword evidence="6" id="KW-0067">ATP-binding</keyword>
<dbReference type="eggNOG" id="ENOG502S7Y1">
    <property type="taxonomic scope" value="Eukaryota"/>
</dbReference>
<dbReference type="Pfam" id="PF00989">
    <property type="entry name" value="PAS"/>
    <property type="match status" value="1"/>
</dbReference>
<keyword evidence="8" id="KW-0812">Transmembrane</keyword>
<feature type="transmembrane region" description="Helical" evidence="8">
    <location>
        <begin position="184"/>
        <end position="205"/>
    </location>
</feature>
<dbReference type="GO" id="GO:0009881">
    <property type="term" value="F:photoreceptor activity"/>
    <property type="evidence" value="ECO:0007669"/>
    <property type="project" value="UniProtKB-KW"/>
</dbReference>
<feature type="transmembrane region" description="Helical" evidence="8">
    <location>
        <begin position="326"/>
        <end position="346"/>
    </location>
</feature>
<keyword evidence="1" id="KW-0157">Chromophore</keyword>
<feature type="compositionally biased region" description="Low complexity" evidence="7">
    <location>
        <begin position="1244"/>
        <end position="1256"/>
    </location>
</feature>
<feature type="region of interest" description="Disordered" evidence="7">
    <location>
        <begin position="1"/>
        <end position="47"/>
    </location>
</feature>
<keyword evidence="4" id="KW-0547">Nucleotide-binding</keyword>
<feature type="compositionally biased region" description="Gly residues" evidence="7">
    <location>
        <begin position="1336"/>
        <end position="1345"/>
    </location>
</feature>
<feature type="transmembrane region" description="Helical" evidence="8">
    <location>
        <begin position="217"/>
        <end position="234"/>
    </location>
</feature>
<name>D8U3F7_VOLCA</name>
<protein>
    <recommendedName>
        <fullName evidence="9">PAS domain-containing protein</fullName>
    </recommendedName>
</protein>
<keyword evidence="1" id="KW-0600">Photoreceptor protein</keyword>
<feature type="transmembrane region" description="Helical" evidence="8">
    <location>
        <begin position="358"/>
        <end position="380"/>
    </location>
</feature>